<dbReference type="InterPro" id="IPR019258">
    <property type="entry name" value="Mediator_Med4"/>
</dbReference>
<keyword evidence="3" id="KW-0805">Transcription regulation</keyword>
<comment type="subcellular location">
    <subcellularLocation>
        <location evidence="1">Nucleus</location>
    </subcellularLocation>
</comment>
<comment type="similarity">
    <text evidence="2">Belongs to the Mediator complex subunit 4 family.</text>
</comment>
<proteinExistence type="inferred from homology"/>
<evidence type="ECO:0000256" key="5">
    <source>
        <dbReference type="ARBA" id="ARBA00023242"/>
    </source>
</evidence>
<evidence type="ECO:0000313" key="8">
    <source>
        <dbReference type="Proteomes" id="UP001603857"/>
    </source>
</evidence>
<gene>
    <name evidence="7" type="ORF">Fmac_028206</name>
</gene>
<dbReference type="GO" id="GO:0005634">
    <property type="term" value="C:nucleus"/>
    <property type="evidence" value="ECO:0007669"/>
    <property type="project" value="UniProtKB-SubCell"/>
</dbReference>
<evidence type="ECO:0000256" key="4">
    <source>
        <dbReference type="ARBA" id="ARBA00023163"/>
    </source>
</evidence>
<dbReference type="PANTHER" id="PTHR13208:SF2">
    <property type="entry name" value="MEDIATOR OF RNA POLYMERASE II TRANSCRIPTION SUBUNIT 4"/>
    <property type="match status" value="1"/>
</dbReference>
<evidence type="ECO:0000256" key="3">
    <source>
        <dbReference type="ARBA" id="ARBA00023015"/>
    </source>
</evidence>
<feature type="region of interest" description="Disordered" evidence="6">
    <location>
        <begin position="100"/>
        <end position="120"/>
    </location>
</feature>
<dbReference type="AlphaFoldDB" id="A0ABD1L6U3"/>
<sequence length="120" mass="13030">MRASQSYSFADLDVGLPKEVETKEKIVEAILEPPPPVDTNAVANLSAFQGMLPPMPPGWKPAMPVQLPDSAIKPLPGWKPGDPVSLPPMDSIQIPRFAEQQMQPRIPQPKQQEVIQSAAG</sequence>
<comment type="caution">
    <text evidence="7">The sequence shown here is derived from an EMBL/GenBank/DDBJ whole genome shotgun (WGS) entry which is preliminary data.</text>
</comment>
<keyword evidence="4" id="KW-0804">Transcription</keyword>
<organism evidence="7 8">
    <name type="scientific">Flemingia macrophylla</name>
    <dbReference type="NCBI Taxonomy" id="520843"/>
    <lineage>
        <taxon>Eukaryota</taxon>
        <taxon>Viridiplantae</taxon>
        <taxon>Streptophyta</taxon>
        <taxon>Embryophyta</taxon>
        <taxon>Tracheophyta</taxon>
        <taxon>Spermatophyta</taxon>
        <taxon>Magnoliopsida</taxon>
        <taxon>eudicotyledons</taxon>
        <taxon>Gunneridae</taxon>
        <taxon>Pentapetalae</taxon>
        <taxon>rosids</taxon>
        <taxon>fabids</taxon>
        <taxon>Fabales</taxon>
        <taxon>Fabaceae</taxon>
        <taxon>Papilionoideae</taxon>
        <taxon>50 kb inversion clade</taxon>
        <taxon>NPAAA clade</taxon>
        <taxon>indigoferoid/millettioid clade</taxon>
        <taxon>Phaseoleae</taxon>
        <taxon>Flemingia</taxon>
    </lineage>
</organism>
<dbReference type="EMBL" id="JBGMDY010000010">
    <property type="protein sequence ID" value="KAL2319237.1"/>
    <property type="molecule type" value="Genomic_DNA"/>
</dbReference>
<accession>A0ABD1L6U3</accession>
<name>A0ABD1L6U3_9FABA</name>
<protein>
    <submittedName>
        <fullName evidence="7">Uncharacterized protein</fullName>
    </submittedName>
</protein>
<keyword evidence="5" id="KW-0539">Nucleus</keyword>
<evidence type="ECO:0000256" key="6">
    <source>
        <dbReference type="SAM" id="MobiDB-lite"/>
    </source>
</evidence>
<dbReference type="Proteomes" id="UP001603857">
    <property type="component" value="Unassembled WGS sequence"/>
</dbReference>
<evidence type="ECO:0000313" key="7">
    <source>
        <dbReference type="EMBL" id="KAL2319237.1"/>
    </source>
</evidence>
<evidence type="ECO:0000256" key="1">
    <source>
        <dbReference type="ARBA" id="ARBA00004123"/>
    </source>
</evidence>
<reference evidence="7 8" key="1">
    <citation type="submission" date="2024-08" db="EMBL/GenBank/DDBJ databases">
        <title>Insights into the chromosomal genome structure of Flemingia macrophylla.</title>
        <authorList>
            <person name="Ding Y."/>
            <person name="Zhao Y."/>
            <person name="Bi W."/>
            <person name="Wu M."/>
            <person name="Zhao G."/>
            <person name="Gong Y."/>
            <person name="Li W."/>
            <person name="Zhang P."/>
        </authorList>
    </citation>
    <scope>NUCLEOTIDE SEQUENCE [LARGE SCALE GENOMIC DNA]</scope>
    <source>
        <strain evidence="7">DYQJB</strain>
        <tissue evidence="7">Leaf</tissue>
    </source>
</reference>
<dbReference type="PANTHER" id="PTHR13208">
    <property type="entry name" value="MEDIATOR OF RNA POLYMERASE II TRANSCRIPTION SUBUNIT 4"/>
    <property type="match status" value="1"/>
</dbReference>
<evidence type="ECO:0000256" key="2">
    <source>
        <dbReference type="ARBA" id="ARBA00009626"/>
    </source>
</evidence>
<keyword evidence="8" id="KW-1185">Reference proteome</keyword>
<feature type="compositionally biased region" description="Polar residues" evidence="6">
    <location>
        <begin position="109"/>
        <end position="120"/>
    </location>
</feature>